<dbReference type="GO" id="GO:0008270">
    <property type="term" value="F:zinc ion binding"/>
    <property type="evidence" value="ECO:0007669"/>
    <property type="project" value="TreeGrafter"/>
</dbReference>
<name>A0A2Z4Y5M7_SUMC1</name>
<protein>
    <submittedName>
        <fullName evidence="5">Leucine aminopeptidase</fullName>
    </submittedName>
</protein>
<dbReference type="InterPro" id="IPR040234">
    <property type="entry name" value="QC/QCL"/>
</dbReference>
<feature type="signal peptide" evidence="3">
    <location>
        <begin position="1"/>
        <end position="32"/>
    </location>
</feature>
<keyword evidence="5" id="KW-0378">Hydrolase</keyword>
<dbReference type="EMBL" id="CP030759">
    <property type="protein sequence ID" value="AXA35725.1"/>
    <property type="molecule type" value="Genomic_DNA"/>
</dbReference>
<dbReference type="Proteomes" id="UP000262583">
    <property type="component" value="Chromosome"/>
</dbReference>
<dbReference type="PANTHER" id="PTHR12283">
    <property type="entry name" value="GLUTAMINYL-PEPTIDE CYCLOTRANSFERASE"/>
    <property type="match status" value="1"/>
</dbReference>
<keyword evidence="2" id="KW-0012">Acyltransferase</keyword>
<dbReference type="KEGG" id="schv:BRCON_0948"/>
<dbReference type="PANTHER" id="PTHR12283:SF6">
    <property type="entry name" value="GLUTAMINYL-PEPTIDE CYCLOTRANSFERASE-RELATED"/>
    <property type="match status" value="1"/>
</dbReference>
<keyword evidence="1" id="KW-0808">Transferase</keyword>
<reference evidence="5 6" key="1">
    <citation type="submission" date="2018-05" db="EMBL/GenBank/DDBJ databases">
        <title>A metagenomic window into the 2 km-deep terrestrial subsurface aquifer revealed taxonomically and functionally diverse microbial community comprising novel uncultured bacterial lineages.</title>
        <authorList>
            <person name="Kadnikov V.V."/>
            <person name="Mardanov A.V."/>
            <person name="Beletsky A.V."/>
            <person name="Banks D."/>
            <person name="Pimenov N.V."/>
            <person name="Frank Y.A."/>
            <person name="Karnachuk O.V."/>
            <person name="Ravin N.V."/>
        </authorList>
    </citation>
    <scope>NUCLEOTIDE SEQUENCE [LARGE SCALE GENOMIC DNA]</scope>
    <source>
        <strain evidence="5">BY</strain>
    </source>
</reference>
<keyword evidence="5" id="KW-0031">Aminopeptidase</keyword>
<evidence type="ECO:0000256" key="3">
    <source>
        <dbReference type="SAM" id="SignalP"/>
    </source>
</evidence>
<dbReference type="AlphaFoldDB" id="A0A2Z4Y5M7"/>
<keyword evidence="5" id="KW-0645">Protease</keyword>
<evidence type="ECO:0000313" key="6">
    <source>
        <dbReference type="Proteomes" id="UP000262583"/>
    </source>
</evidence>
<keyword evidence="3" id="KW-0732">Signal</keyword>
<feature type="domain" description="Peptidase M28" evidence="4">
    <location>
        <begin position="102"/>
        <end position="310"/>
    </location>
</feature>
<organism evidence="5 6">
    <name type="scientific">Sumerlaea chitinivorans</name>
    <dbReference type="NCBI Taxonomy" id="2250252"/>
    <lineage>
        <taxon>Bacteria</taxon>
        <taxon>Candidatus Sumerlaeota</taxon>
        <taxon>Candidatus Sumerlaeia</taxon>
        <taxon>Candidatus Sumerlaeales</taxon>
        <taxon>Candidatus Sumerlaeaceae</taxon>
        <taxon>Candidatus Sumerlaea</taxon>
    </lineage>
</organism>
<feature type="chain" id="PRO_5016263616" evidence="3">
    <location>
        <begin position="33"/>
        <end position="314"/>
    </location>
</feature>
<evidence type="ECO:0000259" key="4">
    <source>
        <dbReference type="Pfam" id="PF04389"/>
    </source>
</evidence>
<dbReference type="Pfam" id="PF04389">
    <property type="entry name" value="Peptidase_M28"/>
    <property type="match status" value="1"/>
</dbReference>
<dbReference type="GO" id="GO:0004177">
    <property type="term" value="F:aminopeptidase activity"/>
    <property type="evidence" value="ECO:0007669"/>
    <property type="project" value="UniProtKB-KW"/>
</dbReference>
<evidence type="ECO:0000256" key="1">
    <source>
        <dbReference type="ARBA" id="ARBA00022679"/>
    </source>
</evidence>
<evidence type="ECO:0000256" key="2">
    <source>
        <dbReference type="ARBA" id="ARBA00023315"/>
    </source>
</evidence>
<dbReference type="Gene3D" id="3.40.630.10">
    <property type="entry name" value="Zn peptidases"/>
    <property type="match status" value="1"/>
</dbReference>
<evidence type="ECO:0000313" key="5">
    <source>
        <dbReference type="EMBL" id="AXA35725.1"/>
    </source>
</evidence>
<gene>
    <name evidence="5" type="ORF">BRCON_0948</name>
</gene>
<accession>A0A2Z4Y5M7</accession>
<proteinExistence type="predicted"/>
<dbReference type="InterPro" id="IPR007484">
    <property type="entry name" value="Peptidase_M28"/>
</dbReference>
<dbReference type="GO" id="GO:0016603">
    <property type="term" value="F:glutaminyl-peptide cyclotransferase activity"/>
    <property type="evidence" value="ECO:0007669"/>
    <property type="project" value="TreeGrafter"/>
</dbReference>
<dbReference type="SUPFAM" id="SSF53187">
    <property type="entry name" value="Zn-dependent exopeptidases"/>
    <property type="match status" value="1"/>
</dbReference>
<sequence>MRCIRKQIQFYVRVCVLILSLLAMSLAQAVHARVPESNFDAERAFGYLRQQVAFGPRVPGSAAHEQTRALILRTLSECGFTTSVQEFEAYAPAMKQVVRGFNLIGIYPPGSRARVILSAHYDTRCIAELDPNPARRELPILGANDGASGVAVLLELARVIHQRKAVNTPIAFVFFDLEDQGLGADSRGFCLGSRYLAANSPPALIDFEIGINLDMVGDAQLTLPYEAFSFQAAPELVEAIWEIGVQVDSAVFVKRKGPAVYDDHVPFLEKKKKYINIIDFDYPQWHTSDDCVEKCSPRSLKTCGDTLLQFLYQQ</sequence>